<evidence type="ECO:0000259" key="17">
    <source>
        <dbReference type="Pfam" id="PF13614"/>
    </source>
</evidence>
<evidence type="ECO:0000256" key="10">
    <source>
        <dbReference type="ARBA" id="ARBA00022989"/>
    </source>
</evidence>
<feature type="domain" description="Tyrosine-protein kinase G-rich" evidence="18">
    <location>
        <begin position="435"/>
        <end position="510"/>
    </location>
</feature>
<dbReference type="InterPro" id="IPR025669">
    <property type="entry name" value="AAA_dom"/>
</dbReference>
<feature type="coiled-coil region" evidence="14">
    <location>
        <begin position="305"/>
        <end position="335"/>
    </location>
</feature>
<evidence type="ECO:0000256" key="11">
    <source>
        <dbReference type="ARBA" id="ARBA00023136"/>
    </source>
</evidence>
<dbReference type="PANTHER" id="PTHR32309:SF31">
    <property type="entry name" value="CAPSULAR EXOPOLYSACCHARIDE FAMILY"/>
    <property type="match status" value="1"/>
</dbReference>
<dbReference type="SUPFAM" id="SSF52540">
    <property type="entry name" value="P-loop containing nucleoside triphosphate hydrolases"/>
    <property type="match status" value="1"/>
</dbReference>
<evidence type="ECO:0000256" key="15">
    <source>
        <dbReference type="SAM" id="Phobius"/>
    </source>
</evidence>
<evidence type="ECO:0000256" key="4">
    <source>
        <dbReference type="ARBA" id="ARBA00022519"/>
    </source>
</evidence>
<dbReference type="CDD" id="cd05387">
    <property type="entry name" value="BY-kinase"/>
    <property type="match status" value="1"/>
</dbReference>
<dbReference type="EMBL" id="JACHGF010000004">
    <property type="protein sequence ID" value="MBB5284982.1"/>
    <property type="molecule type" value="Genomic_DNA"/>
</dbReference>
<evidence type="ECO:0000256" key="5">
    <source>
        <dbReference type="ARBA" id="ARBA00022679"/>
    </source>
</evidence>
<dbReference type="InterPro" id="IPR050445">
    <property type="entry name" value="Bact_polysacc_biosynth/exp"/>
</dbReference>
<dbReference type="GO" id="GO:0004713">
    <property type="term" value="F:protein tyrosine kinase activity"/>
    <property type="evidence" value="ECO:0007669"/>
    <property type="project" value="UniProtKB-KW"/>
</dbReference>
<evidence type="ECO:0000313" key="19">
    <source>
        <dbReference type="EMBL" id="MBB5284982.1"/>
    </source>
</evidence>
<dbReference type="Proteomes" id="UP000557307">
    <property type="component" value="Unassembled WGS sequence"/>
</dbReference>
<keyword evidence="3" id="KW-1003">Cell membrane</keyword>
<dbReference type="InterPro" id="IPR032807">
    <property type="entry name" value="GNVR"/>
</dbReference>
<evidence type="ECO:0000256" key="3">
    <source>
        <dbReference type="ARBA" id="ARBA00022475"/>
    </source>
</evidence>
<feature type="transmembrane region" description="Helical" evidence="15">
    <location>
        <begin position="492"/>
        <end position="514"/>
    </location>
</feature>
<keyword evidence="12" id="KW-0829">Tyrosine-protein kinase</keyword>
<feature type="domain" description="Polysaccharide chain length determinant N-terminal" evidence="16">
    <location>
        <begin position="19"/>
        <end position="112"/>
    </location>
</feature>
<dbReference type="NCBIfam" id="TIGR01007">
    <property type="entry name" value="eps_fam"/>
    <property type="match status" value="1"/>
</dbReference>
<proteinExistence type="inferred from homology"/>
<dbReference type="PANTHER" id="PTHR32309">
    <property type="entry name" value="TYROSINE-PROTEIN KINASE"/>
    <property type="match status" value="1"/>
</dbReference>
<sequence>MNRENENAFFEQLLGSSESINFQRVGKVFLSRWYWIVSALILAGIFCFLYLKLATPQYVTSVTLKYSDKQSELDEISSSKPTFLFNTSSNDYLTEKYNVQSPEVVQNAISKLNNSFTFYRMKDLRRIDVYPYKPLVLEVLAYDPKKYQHGTFHLETDFELLYEVNEQEVPFKLAARAIITVPGLTFRINKIDTQEDYLYEFTFNDPARLVSSLAWRISLDEVEEAMPVMSLSFRHHNYKFTEDFLEKLLEAYGEYDLKQKQQSSDLTIRFIKDQVEVYAASLKEAARDLELFKQRNQLFNVSSSASEITGKVRELEQRKNELEIQRAYIAMLEKNLGSTFEPVNYLSIGLDGTTDGVLIGLLERFNTLISQRKDLLLKFSPNAATIRNLDEELNKYRQQILENIALQEQKNTGTIKILTENINTQKSRFGQIPALEKNYIYLQSSFDVNQNIYSLLINKEIESSIVRAGMLPSFRVITQPETDKVSPKSFQIITLFVFAGLLLGLGSVLTARYFNQSFSDIGRVDTHPRVSLLGIVHHFPQKITNSGQDLTNFLTDRNIFTESMSALRTRLSFSKSKREGYLPGEGKQIIITSEKSGEGKSFVTVNLALSLTKIGKRVVVIGADLRKSRLHLFFNDSNQRGLSDFLQEKITDLTKVPLSSSVPNLYYIPAGPAPFNPGELLQKPLFETLLAYCRQQYDYVLIDTAPVGLVADNVPLLQQCDHVLFILRWLYSDQEAYRIPGQLADEYDLPEVKVIVNDFYPDNLHGSFTSSPSYGSGYSHYRYDYAYRDNGYLSNGQPSWKERLRKGFRRRNNV</sequence>
<dbReference type="RefSeq" id="WP_184174921.1">
    <property type="nucleotide sequence ID" value="NZ_JACHGF010000004.1"/>
</dbReference>
<dbReference type="InterPro" id="IPR005702">
    <property type="entry name" value="Wzc-like_C"/>
</dbReference>
<keyword evidence="20" id="KW-1185">Reference proteome</keyword>
<dbReference type="Pfam" id="PF13614">
    <property type="entry name" value="AAA_31"/>
    <property type="match status" value="1"/>
</dbReference>
<keyword evidence="7" id="KW-0547">Nucleotide-binding</keyword>
<keyword evidence="10 15" id="KW-1133">Transmembrane helix</keyword>
<comment type="catalytic activity">
    <reaction evidence="13">
        <text>L-tyrosyl-[protein] + ATP = O-phospho-L-tyrosyl-[protein] + ADP + H(+)</text>
        <dbReference type="Rhea" id="RHEA:10596"/>
        <dbReference type="Rhea" id="RHEA-COMP:10136"/>
        <dbReference type="Rhea" id="RHEA-COMP:20101"/>
        <dbReference type="ChEBI" id="CHEBI:15378"/>
        <dbReference type="ChEBI" id="CHEBI:30616"/>
        <dbReference type="ChEBI" id="CHEBI:46858"/>
        <dbReference type="ChEBI" id="CHEBI:61978"/>
        <dbReference type="ChEBI" id="CHEBI:456216"/>
    </reaction>
</comment>
<comment type="caution">
    <text evidence="19">The sequence shown here is derived from an EMBL/GenBank/DDBJ whole genome shotgun (WGS) entry which is preliminary data.</text>
</comment>
<evidence type="ECO:0000313" key="20">
    <source>
        <dbReference type="Proteomes" id="UP000557307"/>
    </source>
</evidence>
<evidence type="ECO:0000256" key="1">
    <source>
        <dbReference type="ARBA" id="ARBA00004429"/>
    </source>
</evidence>
<reference evidence="19 20" key="1">
    <citation type="submission" date="2020-08" db="EMBL/GenBank/DDBJ databases">
        <title>Genomic Encyclopedia of Type Strains, Phase IV (KMG-IV): sequencing the most valuable type-strain genomes for metagenomic binning, comparative biology and taxonomic classification.</title>
        <authorList>
            <person name="Goeker M."/>
        </authorList>
    </citation>
    <scope>NUCLEOTIDE SEQUENCE [LARGE SCALE GENOMIC DNA]</scope>
    <source>
        <strain evidence="19 20">DSM 105074</strain>
    </source>
</reference>
<evidence type="ECO:0000256" key="13">
    <source>
        <dbReference type="ARBA" id="ARBA00053015"/>
    </source>
</evidence>
<dbReference type="InterPro" id="IPR003856">
    <property type="entry name" value="LPS_length_determ_N"/>
</dbReference>
<evidence type="ECO:0000256" key="9">
    <source>
        <dbReference type="ARBA" id="ARBA00022840"/>
    </source>
</evidence>
<accession>A0A840TTV2</accession>
<dbReference type="Gene3D" id="3.40.50.300">
    <property type="entry name" value="P-loop containing nucleotide triphosphate hydrolases"/>
    <property type="match status" value="1"/>
</dbReference>
<keyword evidence="11 15" id="KW-0472">Membrane</keyword>
<dbReference type="GO" id="GO:0005886">
    <property type="term" value="C:plasma membrane"/>
    <property type="evidence" value="ECO:0007669"/>
    <property type="project" value="UniProtKB-SubCell"/>
</dbReference>
<comment type="subcellular location">
    <subcellularLocation>
        <location evidence="1">Cell inner membrane</location>
        <topology evidence="1">Multi-pass membrane protein</topology>
    </subcellularLocation>
</comment>
<evidence type="ECO:0000256" key="6">
    <source>
        <dbReference type="ARBA" id="ARBA00022692"/>
    </source>
</evidence>
<dbReference type="Pfam" id="PF13807">
    <property type="entry name" value="GNVR"/>
    <property type="match status" value="1"/>
</dbReference>
<evidence type="ECO:0000256" key="8">
    <source>
        <dbReference type="ARBA" id="ARBA00022777"/>
    </source>
</evidence>
<keyword evidence="6 15" id="KW-0812">Transmembrane</keyword>
<evidence type="ECO:0000256" key="2">
    <source>
        <dbReference type="ARBA" id="ARBA00008883"/>
    </source>
</evidence>
<evidence type="ECO:0000259" key="16">
    <source>
        <dbReference type="Pfam" id="PF02706"/>
    </source>
</evidence>
<gene>
    <name evidence="19" type="ORF">HNQ92_003130</name>
</gene>
<evidence type="ECO:0000259" key="18">
    <source>
        <dbReference type="Pfam" id="PF13807"/>
    </source>
</evidence>
<keyword evidence="9" id="KW-0067">ATP-binding</keyword>
<keyword evidence="4" id="KW-0997">Cell inner membrane</keyword>
<keyword evidence="14" id="KW-0175">Coiled coil</keyword>
<organism evidence="19 20">
    <name type="scientific">Rhabdobacter roseus</name>
    <dbReference type="NCBI Taxonomy" id="1655419"/>
    <lineage>
        <taxon>Bacteria</taxon>
        <taxon>Pseudomonadati</taxon>
        <taxon>Bacteroidota</taxon>
        <taxon>Cytophagia</taxon>
        <taxon>Cytophagales</taxon>
        <taxon>Cytophagaceae</taxon>
        <taxon>Rhabdobacter</taxon>
    </lineage>
</organism>
<dbReference type="InterPro" id="IPR027417">
    <property type="entry name" value="P-loop_NTPase"/>
</dbReference>
<dbReference type="GO" id="GO:0005524">
    <property type="term" value="F:ATP binding"/>
    <property type="evidence" value="ECO:0007669"/>
    <property type="project" value="UniProtKB-KW"/>
</dbReference>
<name>A0A840TTV2_9BACT</name>
<keyword evidence="8" id="KW-0418">Kinase</keyword>
<feature type="domain" description="AAA" evidence="17">
    <location>
        <begin position="587"/>
        <end position="724"/>
    </location>
</feature>
<feature type="transmembrane region" description="Helical" evidence="15">
    <location>
        <begin position="33"/>
        <end position="51"/>
    </location>
</feature>
<dbReference type="AlphaFoldDB" id="A0A840TTV2"/>
<protein>
    <submittedName>
        <fullName evidence="19">Capsular exopolysaccharide synthesis family protein</fullName>
    </submittedName>
</protein>
<evidence type="ECO:0000256" key="14">
    <source>
        <dbReference type="SAM" id="Coils"/>
    </source>
</evidence>
<keyword evidence="5" id="KW-0808">Transferase</keyword>
<evidence type="ECO:0000256" key="7">
    <source>
        <dbReference type="ARBA" id="ARBA00022741"/>
    </source>
</evidence>
<dbReference type="Pfam" id="PF02706">
    <property type="entry name" value="Wzz"/>
    <property type="match status" value="1"/>
</dbReference>
<comment type="similarity">
    <text evidence="2">Belongs to the etk/wzc family.</text>
</comment>
<evidence type="ECO:0000256" key="12">
    <source>
        <dbReference type="ARBA" id="ARBA00023137"/>
    </source>
</evidence>